<evidence type="ECO:0000259" key="1">
    <source>
        <dbReference type="SMART" id="SM00860"/>
    </source>
</evidence>
<dbReference type="InterPro" id="IPR018958">
    <property type="entry name" value="Knr4/Smi1-like_dom"/>
</dbReference>
<feature type="domain" description="Knr4/Smi1-like" evidence="1">
    <location>
        <begin position="32"/>
        <end position="167"/>
    </location>
</feature>
<name>A0ABS3ET69_9FLAO</name>
<keyword evidence="3" id="KW-1185">Reference proteome</keyword>
<dbReference type="SUPFAM" id="SSF160631">
    <property type="entry name" value="SMI1/KNR4-like"/>
    <property type="match status" value="1"/>
</dbReference>
<dbReference type="Gene3D" id="3.40.1580.10">
    <property type="entry name" value="SMI1/KNR4-like"/>
    <property type="match status" value="1"/>
</dbReference>
<protein>
    <submittedName>
        <fullName evidence="2">SMI1/KNR4 family protein</fullName>
    </submittedName>
</protein>
<evidence type="ECO:0000313" key="3">
    <source>
        <dbReference type="Proteomes" id="UP000664163"/>
    </source>
</evidence>
<accession>A0ABS3ET69</accession>
<dbReference type="Proteomes" id="UP000664163">
    <property type="component" value="Unassembled WGS sequence"/>
</dbReference>
<comment type="caution">
    <text evidence="2">The sequence shown here is derived from an EMBL/GenBank/DDBJ whole genome shotgun (WGS) entry which is preliminary data.</text>
</comment>
<dbReference type="Pfam" id="PF09346">
    <property type="entry name" value="SMI1_KNR4"/>
    <property type="match status" value="1"/>
</dbReference>
<proteinExistence type="predicted"/>
<reference evidence="2 3" key="1">
    <citation type="submission" date="2021-03" db="EMBL/GenBank/DDBJ databases">
        <title>Muricauda sp. CAU 1631 isolated from Incheon.</title>
        <authorList>
            <person name="Kim W."/>
        </authorList>
    </citation>
    <scope>NUCLEOTIDE SEQUENCE [LARGE SCALE GENOMIC DNA]</scope>
    <source>
        <strain evidence="2 3">CAU 1631</strain>
    </source>
</reference>
<dbReference type="SMART" id="SM00860">
    <property type="entry name" value="SMI1_KNR4"/>
    <property type="match status" value="1"/>
</dbReference>
<organism evidence="2 3">
    <name type="scientific">[Muricauda] lutisoli</name>
    <dbReference type="NCBI Taxonomy" id="2816035"/>
    <lineage>
        <taxon>Bacteria</taxon>
        <taxon>Pseudomonadati</taxon>
        <taxon>Bacteroidota</taxon>
        <taxon>Flavobacteriia</taxon>
        <taxon>Flavobacteriales</taxon>
        <taxon>Flavobacteriaceae</taxon>
        <taxon>Allomuricauda</taxon>
    </lineage>
</organism>
<dbReference type="EMBL" id="JAFLND010000001">
    <property type="protein sequence ID" value="MBO0328977.1"/>
    <property type="molecule type" value="Genomic_DNA"/>
</dbReference>
<sequence>MNHIKKKLEQLWDLDHKFLNESEHFKKHQYIPFSEADITLFEEKHQIKLPATYRDFLLQVCNGGVGQGNGILPLNIKQEFPKLHLPWVDPLEYNDLFLFDPIRDNYDTYDDKINKARLKDNVKVDDLIQGTENGQLPIADDGCGIYYFLVVKGANKGEIWLNHLVTDGGFKWVPTPLENGSSIG</sequence>
<dbReference type="InterPro" id="IPR037883">
    <property type="entry name" value="Knr4/Smi1-like_sf"/>
</dbReference>
<evidence type="ECO:0000313" key="2">
    <source>
        <dbReference type="EMBL" id="MBO0328977.1"/>
    </source>
</evidence>
<dbReference type="RefSeq" id="WP_207069532.1">
    <property type="nucleotide sequence ID" value="NZ_JAFLND010000001.1"/>
</dbReference>
<gene>
    <name evidence="2" type="ORF">J0X13_00355</name>
</gene>